<dbReference type="OrthoDB" id="546163at2759"/>
<gene>
    <name evidence="4" type="ORF">MNEG_11166</name>
</gene>
<dbReference type="InterPro" id="IPR039874">
    <property type="entry name" value="WAPL"/>
</dbReference>
<evidence type="ECO:0000313" key="5">
    <source>
        <dbReference type="Proteomes" id="UP000054498"/>
    </source>
</evidence>
<evidence type="ECO:0000256" key="1">
    <source>
        <dbReference type="ARBA" id="ARBA00006854"/>
    </source>
</evidence>
<feature type="region of interest" description="Disordered" evidence="2">
    <location>
        <begin position="420"/>
        <end position="528"/>
    </location>
</feature>
<organism evidence="4 5">
    <name type="scientific">Monoraphidium neglectum</name>
    <dbReference type="NCBI Taxonomy" id="145388"/>
    <lineage>
        <taxon>Eukaryota</taxon>
        <taxon>Viridiplantae</taxon>
        <taxon>Chlorophyta</taxon>
        <taxon>core chlorophytes</taxon>
        <taxon>Chlorophyceae</taxon>
        <taxon>CS clade</taxon>
        <taxon>Sphaeropleales</taxon>
        <taxon>Selenastraceae</taxon>
        <taxon>Monoraphidium</taxon>
    </lineage>
</organism>
<evidence type="ECO:0000259" key="3">
    <source>
        <dbReference type="Pfam" id="PF07814"/>
    </source>
</evidence>
<dbReference type="Proteomes" id="UP000054498">
    <property type="component" value="Unassembled WGS sequence"/>
</dbReference>
<feature type="compositionally biased region" description="Polar residues" evidence="2">
    <location>
        <begin position="506"/>
        <end position="517"/>
    </location>
</feature>
<reference evidence="4 5" key="1">
    <citation type="journal article" date="2013" name="BMC Genomics">
        <title>Reconstruction of the lipid metabolism for the microalga Monoraphidium neglectum from its genome sequence reveals characteristics suitable for biofuel production.</title>
        <authorList>
            <person name="Bogen C."/>
            <person name="Al-Dilaimi A."/>
            <person name="Albersmeier A."/>
            <person name="Wichmann J."/>
            <person name="Grundmann M."/>
            <person name="Rupp O."/>
            <person name="Lauersen K.J."/>
            <person name="Blifernez-Klassen O."/>
            <person name="Kalinowski J."/>
            <person name="Goesmann A."/>
            <person name="Mussgnug J.H."/>
            <person name="Kruse O."/>
        </authorList>
    </citation>
    <scope>NUCLEOTIDE SEQUENCE [LARGE SCALE GENOMIC DNA]</scope>
    <source>
        <strain evidence="4 5">SAG 48.87</strain>
    </source>
</reference>
<evidence type="ECO:0000313" key="4">
    <source>
        <dbReference type="EMBL" id="KIY96796.1"/>
    </source>
</evidence>
<accession>A0A0D2M6D9</accession>
<dbReference type="Pfam" id="PF07814">
    <property type="entry name" value="WAPL"/>
    <property type="match status" value="1"/>
</dbReference>
<dbReference type="RefSeq" id="XP_013895816.1">
    <property type="nucleotide sequence ID" value="XM_014040362.1"/>
</dbReference>
<dbReference type="PANTHER" id="PTHR22100:SF13">
    <property type="entry name" value="WINGS APART-LIKE PROTEIN HOMOLOG"/>
    <property type="match status" value="1"/>
</dbReference>
<dbReference type="EMBL" id="KK102841">
    <property type="protein sequence ID" value="KIY96796.1"/>
    <property type="molecule type" value="Genomic_DNA"/>
</dbReference>
<dbReference type="InterPro" id="IPR022771">
    <property type="entry name" value="WAPL_C"/>
</dbReference>
<dbReference type="KEGG" id="mng:MNEG_11166"/>
<comment type="similarity">
    <text evidence="1">Belongs to the WAPL family.</text>
</comment>
<dbReference type="PANTHER" id="PTHR22100">
    <property type="entry name" value="WINGS APART-LIKE PROTEIN HOMOLOG"/>
    <property type="match status" value="1"/>
</dbReference>
<dbReference type="STRING" id="145388.A0A0D2M6D9"/>
<evidence type="ECO:0000256" key="2">
    <source>
        <dbReference type="SAM" id="MobiDB-lite"/>
    </source>
</evidence>
<feature type="compositionally biased region" description="Pro residues" evidence="2">
    <location>
        <begin position="428"/>
        <end position="439"/>
    </location>
</feature>
<dbReference type="AlphaFoldDB" id="A0A0D2M6D9"/>
<feature type="domain" description="Wings apart-like protein C-terminal" evidence="3">
    <location>
        <begin position="19"/>
        <end position="380"/>
    </location>
</feature>
<dbReference type="InterPro" id="IPR011989">
    <property type="entry name" value="ARM-like"/>
</dbReference>
<dbReference type="SUPFAM" id="SSF48371">
    <property type="entry name" value="ARM repeat"/>
    <property type="match status" value="1"/>
</dbReference>
<proteinExistence type="inferred from homology"/>
<dbReference type="InterPro" id="IPR016024">
    <property type="entry name" value="ARM-type_fold"/>
</dbReference>
<protein>
    <recommendedName>
        <fullName evidence="3">Wings apart-like protein C-terminal domain-containing protein</fullName>
    </recommendedName>
</protein>
<dbReference type="GeneID" id="25728401"/>
<name>A0A0D2M6D9_9CHLO</name>
<sequence>MLQIKLAPDPGDPAHVHGQTVMEAQQCGELVQLQDDASYALDGLTPGSSISTQRDSAATLCEMLATRRGRLALRKDGLAQQVLSALAKVKAGRDAALALAAACALLALAAEDAHPAYMASTAAVVLAEQLLQESHDIQQTAADSAAGARLQRLLQNGSLLRHPSSGLSLSQLAAGSASQQQQLQQQAALAMERHEALTATQQGVLLTALAQATGAHDATRLQYTEVMRAKMLRHGLLVRLADLLRRLCCGEGGGTRGEQQASQGDQGAPGLAVDAAVVVGNAWLVATVLAVMENATFTAPENAACLASASFSKVLMNLTHGNTAGGVSAITQAGGAGAIVQLLQRLLPSWERGLAEAMRTEVLEHVEVVSVALGVLINLASTEPGVCCDLTGAGAAEGGAASPGVLPLLCSMLNATAERVAAEDAPQSPQPGSPSPPSSSQPSQRRHAAGSGQQRTGSQHEGPPGSPPPLVQPRTAGGNGGGKGGAPQRPGPMSTCLMPAGAGMPLTSQPERSSPQELASGGSSSSDNAGEAAIVEAYSAMLLGFLLRGSPGLQHAAAARLAGGSLEPVAAAIQRCLAFYVTAGAITEGTRGKLVQLLEELGRACSGAEAAGGCGEGGDGKDSG</sequence>
<dbReference type="Gene3D" id="1.25.10.10">
    <property type="entry name" value="Leucine-rich Repeat Variant"/>
    <property type="match status" value="2"/>
</dbReference>
<keyword evidence="5" id="KW-1185">Reference proteome</keyword>